<evidence type="ECO:0008006" key="2">
    <source>
        <dbReference type="Google" id="ProtNLM"/>
    </source>
</evidence>
<dbReference type="EMBL" id="FAXN01000069">
    <property type="protein sequence ID" value="CUV66230.1"/>
    <property type="molecule type" value="Genomic_DNA"/>
</dbReference>
<protein>
    <recommendedName>
        <fullName evidence="2">Tetratricopeptide repeat protein</fullName>
    </recommendedName>
</protein>
<gene>
    <name evidence="1" type="ORF">BN3087_660060</name>
</gene>
<organism evidence="1">
    <name type="scientific">Sulfurovum sp. enrichment culture clone C5</name>
    <dbReference type="NCBI Taxonomy" id="497650"/>
    <lineage>
        <taxon>Bacteria</taxon>
        <taxon>Pseudomonadati</taxon>
        <taxon>Campylobacterota</taxon>
        <taxon>Epsilonproteobacteria</taxon>
        <taxon>Campylobacterales</taxon>
        <taxon>Sulfurovaceae</taxon>
        <taxon>Sulfurovum</taxon>
        <taxon>environmental samples</taxon>
    </lineage>
</organism>
<accession>A0A0S4XR38</accession>
<reference evidence="1" key="1">
    <citation type="submission" date="2015-11" db="EMBL/GenBank/DDBJ databases">
        <authorList>
            <person name="Zhang Y."/>
            <person name="Guo Z."/>
        </authorList>
    </citation>
    <scope>NUCLEOTIDE SEQUENCE</scope>
    <source>
        <strain evidence="1">BN30871</strain>
    </source>
</reference>
<proteinExistence type="predicted"/>
<evidence type="ECO:0000313" key="1">
    <source>
        <dbReference type="EMBL" id="CUV66230.1"/>
    </source>
</evidence>
<dbReference type="Gene3D" id="1.25.40.10">
    <property type="entry name" value="Tetratricopeptide repeat domain"/>
    <property type="match status" value="1"/>
</dbReference>
<dbReference type="AlphaFoldDB" id="A0A0S4XR38"/>
<dbReference type="InterPro" id="IPR011990">
    <property type="entry name" value="TPR-like_helical_dom_sf"/>
</dbReference>
<sequence length="189" mass="21828">MERIRVNSERLLKLAESQFLKKEYKSALQSYGEILKDNPKMDEAKMGVYLSDLGLDSDDEAQALFDYYHTIKDSSDDAAQIINEIIKSLDETKYSISQLISRQIDMQEEIDGITYGDFMSLVKDSGDFKKVFENIMFSTKVVITSKEDLIDFITKLNENGFKDMALAYLDDMSNIFPKDQDILELYKLF</sequence>
<name>A0A0S4XR38_9BACT</name>